<dbReference type="AlphaFoldDB" id="A0A6J7PN89"/>
<protein>
    <submittedName>
        <fullName evidence="1">Unannotated protein</fullName>
    </submittedName>
</protein>
<accession>A0A6J7PN89</accession>
<name>A0A6J7PN89_9ZZZZ</name>
<dbReference type="EMBL" id="CAFBPC010000135">
    <property type="protein sequence ID" value="CAB5007020.1"/>
    <property type="molecule type" value="Genomic_DNA"/>
</dbReference>
<reference evidence="1" key="1">
    <citation type="submission" date="2020-05" db="EMBL/GenBank/DDBJ databases">
        <authorList>
            <person name="Chiriac C."/>
            <person name="Salcher M."/>
            <person name="Ghai R."/>
            <person name="Kavagutti S V."/>
        </authorList>
    </citation>
    <scope>NUCLEOTIDE SEQUENCE</scope>
</reference>
<evidence type="ECO:0000313" key="1">
    <source>
        <dbReference type="EMBL" id="CAB5007020.1"/>
    </source>
</evidence>
<gene>
    <name evidence="1" type="ORF">UFOPK4057_00674</name>
</gene>
<organism evidence="1">
    <name type="scientific">freshwater metagenome</name>
    <dbReference type="NCBI Taxonomy" id="449393"/>
    <lineage>
        <taxon>unclassified sequences</taxon>
        <taxon>metagenomes</taxon>
        <taxon>ecological metagenomes</taxon>
    </lineage>
</organism>
<sequence length="101" mass="11221">MWWVTARVLPIHPPSLMMFMHHVVTPRIQTSIKILTLRLILLGLVVVTSSCFTIKVISSSLLEHKAFDSGCIQMMVPMSQSGVLISQVGLNGHVITPTRIE</sequence>
<proteinExistence type="predicted"/>